<dbReference type="RefSeq" id="XP_065644084.1">
    <property type="nucleotide sequence ID" value="XM_065788012.1"/>
</dbReference>
<feature type="repeat" description="WD" evidence="4">
    <location>
        <begin position="99"/>
        <end position="131"/>
    </location>
</feature>
<evidence type="ECO:0000256" key="1">
    <source>
        <dbReference type="ARBA" id="ARBA00004138"/>
    </source>
</evidence>
<dbReference type="InterPro" id="IPR056157">
    <property type="entry name" value="TPR_IFT80_172_dom"/>
</dbReference>
<keyword evidence="3" id="KW-0966">Cell projection</keyword>
<dbReference type="GeneID" id="100198588"/>
<evidence type="ECO:0000313" key="9">
    <source>
        <dbReference type="RefSeq" id="XP_065644085.1"/>
    </source>
</evidence>
<gene>
    <name evidence="8 9" type="primary">LOC100198588</name>
</gene>
<dbReference type="PANTHER" id="PTHR24098:SF0">
    <property type="entry name" value="OUTER SEGMENT 5"/>
    <property type="match status" value="1"/>
</dbReference>
<dbReference type="Pfam" id="PF00400">
    <property type="entry name" value="WD40"/>
    <property type="match status" value="3"/>
</dbReference>
<dbReference type="Pfam" id="PF23387">
    <property type="entry name" value="TPR_IFT80_172"/>
    <property type="match status" value="1"/>
</dbReference>
<accession>A0ABM4B5H1</accession>
<evidence type="ECO:0000256" key="2">
    <source>
        <dbReference type="ARBA" id="ARBA00023069"/>
    </source>
</evidence>
<protein>
    <submittedName>
        <fullName evidence="8">Intraflagellar transport protein 80 homolog isoform X4</fullName>
    </submittedName>
    <submittedName>
        <fullName evidence="9">Intraflagellar transport protein 80 homolog isoform X5</fullName>
    </submittedName>
</protein>
<dbReference type="PANTHER" id="PTHR24098">
    <property type="entry name" value="OUTER SEGMENT 5"/>
    <property type="match status" value="1"/>
</dbReference>
<dbReference type="InterPro" id="IPR056456">
    <property type="entry name" value="Beta-prop_IFT80_2nd"/>
</dbReference>
<feature type="domain" description="IFT80/172/WDR35 TPR" evidence="6">
    <location>
        <begin position="612"/>
        <end position="758"/>
    </location>
</feature>
<feature type="domain" description="IFT80 second beta-propeller" evidence="5">
    <location>
        <begin position="297"/>
        <end position="584"/>
    </location>
</feature>
<evidence type="ECO:0000256" key="3">
    <source>
        <dbReference type="ARBA" id="ARBA00023273"/>
    </source>
</evidence>
<evidence type="ECO:0000313" key="8">
    <source>
        <dbReference type="RefSeq" id="XP_065644084.1"/>
    </source>
</evidence>
<comment type="subcellular location">
    <subcellularLocation>
        <location evidence="1">Cell projection</location>
        <location evidence="1">Cilium</location>
    </subcellularLocation>
</comment>
<dbReference type="SUPFAM" id="SSF50978">
    <property type="entry name" value="WD40 repeat-like"/>
    <property type="match status" value="2"/>
</dbReference>
<dbReference type="Gene3D" id="2.130.10.10">
    <property type="entry name" value="YVTN repeat-like/Quinoprotein amine dehydrogenase"/>
    <property type="match status" value="2"/>
</dbReference>
<keyword evidence="2" id="KW-0969">Cilium</keyword>
<evidence type="ECO:0000256" key="4">
    <source>
        <dbReference type="PROSITE-ProRule" id="PRU00221"/>
    </source>
</evidence>
<dbReference type="Pfam" id="PF23335">
    <property type="entry name" value="Beta-prop_IFT80_2nd"/>
    <property type="match status" value="1"/>
</dbReference>
<sequence>MRLKVSLFKEIHTEIVTCVGWLNADELFSAGDDHKVVKSQISGESSLAVQLGQDCYATDIHWFPKGASSKKAGNEIFALASTEGKLYFISKSGRIEKTVDAHRGALLSCRWNYDGNAIVTGGEDGQVKVWSSSGMLRSTLLTLAVSVYSVVWSPNSDAILCTNGKQLMIKPLQPSGKVTQWKAHEGIILKVDWNTTNNTLISGAEDCKYKVWDVFGRNLFTSIVHDYPITSVSWAPDGDFFAVGSYNTLRLCDKAGWSHTLEKPTCGSLFNIAWSSDGTQLAGACGNAHLLVAQVVERSVEWKNLECVVSDQKHVKVRDVITDARENLDFRDRVVKLALSYDHLVVTTPSQCYIFSTKNWNTPMIFDFKGSSVSLVMLAEKHFLVADETGVQIHSYEGRVISTPRYSNLRGDLLNKNVVSLCNDTLAIRDRTDECAIYFFEALTGKPLGDGKPFRHNVDILHISLNQDGASTERQLAFIDKNKDLFLRPVRQFGSEKVIKIAGNVSSLCWNNSCNILATVSDHKLFVWYNPGVVYVDPDLMKMTILETEQGEFGRDIQLLNFVGTYCTMRRGDGALCSTSVSPYPAFLHKFVNKNSWNEAIRLCRFVKDKTLWACLAGFAALHKDLNTAEIAYAAIDEIEKVHFIQAIKEIPSAEGRNAAVLLFCGQAKDAESILLQSGLIYRAIQMHIDQFNWERALELAVKHKTHVDTVLAYRQKYLQRCNKNENNKKFMQFAQGVTVDWEKIKLKIEMEIEKESERPGAKYSGQ</sequence>
<evidence type="ECO:0000313" key="7">
    <source>
        <dbReference type="Proteomes" id="UP001652625"/>
    </source>
</evidence>
<reference evidence="7 8" key="1">
    <citation type="submission" date="2025-05" db="UniProtKB">
        <authorList>
            <consortium name="RefSeq"/>
        </authorList>
    </citation>
    <scope>NUCLEOTIDE SEQUENCE [LARGE SCALE GENOMIC DNA]</scope>
</reference>
<name>A0ABM4B5H1_HYDVU</name>
<organism evidence="7 9">
    <name type="scientific">Hydra vulgaris</name>
    <name type="common">Hydra</name>
    <name type="synonym">Hydra attenuata</name>
    <dbReference type="NCBI Taxonomy" id="6087"/>
    <lineage>
        <taxon>Eukaryota</taxon>
        <taxon>Metazoa</taxon>
        <taxon>Cnidaria</taxon>
        <taxon>Hydrozoa</taxon>
        <taxon>Hydroidolina</taxon>
        <taxon>Anthoathecata</taxon>
        <taxon>Aplanulata</taxon>
        <taxon>Hydridae</taxon>
        <taxon>Hydra</taxon>
    </lineage>
</organism>
<feature type="repeat" description="WD" evidence="4">
    <location>
        <begin position="181"/>
        <end position="214"/>
    </location>
</feature>
<dbReference type="Proteomes" id="UP001652625">
    <property type="component" value="Chromosome 01"/>
</dbReference>
<dbReference type="SMART" id="SM00320">
    <property type="entry name" value="WD40"/>
    <property type="match status" value="7"/>
</dbReference>
<dbReference type="RefSeq" id="XP_065644085.1">
    <property type="nucleotide sequence ID" value="XM_065788013.1"/>
</dbReference>
<dbReference type="PROSITE" id="PS50082">
    <property type="entry name" value="WD_REPEATS_2"/>
    <property type="match status" value="2"/>
</dbReference>
<evidence type="ECO:0000259" key="5">
    <source>
        <dbReference type="Pfam" id="PF23335"/>
    </source>
</evidence>
<proteinExistence type="predicted"/>
<dbReference type="InterPro" id="IPR036322">
    <property type="entry name" value="WD40_repeat_dom_sf"/>
</dbReference>
<dbReference type="PROSITE" id="PS50294">
    <property type="entry name" value="WD_REPEATS_REGION"/>
    <property type="match status" value="2"/>
</dbReference>
<evidence type="ECO:0000259" key="6">
    <source>
        <dbReference type="Pfam" id="PF23387"/>
    </source>
</evidence>
<keyword evidence="7" id="KW-1185">Reference proteome</keyword>
<dbReference type="InterPro" id="IPR001680">
    <property type="entry name" value="WD40_rpt"/>
</dbReference>
<keyword evidence="4" id="KW-0853">WD repeat</keyword>
<dbReference type="InterPro" id="IPR015943">
    <property type="entry name" value="WD40/YVTN_repeat-like_dom_sf"/>
</dbReference>